<accession>A0A0S4JPR7</accession>
<name>A0A0S4JPR7_BODSA</name>
<dbReference type="AlphaFoldDB" id="A0A0S4JPR7"/>
<organism evidence="1 2">
    <name type="scientific">Bodo saltans</name>
    <name type="common">Flagellated protozoan</name>
    <dbReference type="NCBI Taxonomy" id="75058"/>
    <lineage>
        <taxon>Eukaryota</taxon>
        <taxon>Discoba</taxon>
        <taxon>Euglenozoa</taxon>
        <taxon>Kinetoplastea</taxon>
        <taxon>Metakinetoplastina</taxon>
        <taxon>Eubodonida</taxon>
        <taxon>Bodonidae</taxon>
        <taxon>Bodo</taxon>
    </lineage>
</organism>
<dbReference type="OrthoDB" id="270288at2759"/>
<keyword evidence="2" id="KW-1185">Reference proteome</keyword>
<dbReference type="VEuPathDB" id="TriTrypDB:BSAL_43395"/>
<proteinExistence type="predicted"/>
<evidence type="ECO:0000313" key="1">
    <source>
        <dbReference type="EMBL" id="CUG93540.1"/>
    </source>
</evidence>
<protein>
    <submittedName>
        <fullName evidence="1">Uncharacterized protein</fullName>
    </submittedName>
</protein>
<reference evidence="2" key="1">
    <citation type="submission" date="2015-09" db="EMBL/GenBank/DDBJ databases">
        <authorList>
            <consortium name="Pathogen Informatics"/>
        </authorList>
    </citation>
    <scope>NUCLEOTIDE SEQUENCE [LARGE SCALE GENOMIC DNA]</scope>
    <source>
        <strain evidence="2">Lake Konstanz</strain>
    </source>
</reference>
<dbReference type="Proteomes" id="UP000051952">
    <property type="component" value="Unassembled WGS sequence"/>
</dbReference>
<evidence type="ECO:0000313" key="2">
    <source>
        <dbReference type="Proteomes" id="UP000051952"/>
    </source>
</evidence>
<gene>
    <name evidence="1" type="ORF">BSAL_43395</name>
</gene>
<dbReference type="EMBL" id="CYKH01002161">
    <property type="protein sequence ID" value="CUG93540.1"/>
    <property type="molecule type" value="Genomic_DNA"/>
</dbReference>
<sequence>MSAQTATHDAVTAASVAQAKDQYMETFSRLFEEEIVEVYESDVNGEAVKHLRSCIEAGVAVWGFPLVMRDPTVF</sequence>
<dbReference type="OMA" id="DYMKFFS"/>